<keyword evidence="3" id="KW-1185">Reference proteome</keyword>
<feature type="chain" id="PRO_5045765550" evidence="1">
    <location>
        <begin position="21"/>
        <end position="581"/>
    </location>
</feature>
<organism evidence="2 3">
    <name type="scientific">Rheinheimera baltica</name>
    <dbReference type="NCBI Taxonomy" id="67576"/>
    <lineage>
        <taxon>Bacteria</taxon>
        <taxon>Pseudomonadati</taxon>
        <taxon>Pseudomonadota</taxon>
        <taxon>Gammaproteobacteria</taxon>
        <taxon>Chromatiales</taxon>
        <taxon>Chromatiaceae</taxon>
        <taxon>Rheinheimera</taxon>
    </lineage>
</organism>
<dbReference type="RefSeq" id="WP_305976278.1">
    <property type="nucleotide sequence ID" value="NZ_JAPJDY010000003.1"/>
</dbReference>
<sequence>MNTTLSSKALLIIISSFVFSGCASYLQHTDTSFTAFTEQLWRAEKQLNQAESGQLIDMLPEALLQRQQQRLAWYKRLQQIDVSVLTEQNQINHAILVYRLANEIDEYRFGAHLMPLTAESGFHTDLGFMPKYTVFRSVKDYQAYIQKLAAIPRYMQQQTNLMKQGLATGITQPKAVLAGFEKSILSYVVAEPTESVFYQPFSSQPSYINDTEWQQLADEAAMQIRTAVNPAYQAYYHFMVNEYQPGARDTIAASALPQGADFYQNRLQHYTTLQLTPAQVHEIGLNEVKRIRQEMQQVIQQAGFNGSFADFIQFLRTDPQFYAKTPEELMRYAAFLAKKADAELPKLFKTLPRTPYGVVPVPAEIAPKYTTGRYSGPSRDDQAGFYWVNTYRLDRRPLYEMEALTLHEAVPGHHLQIALAREQNELPEYRRSFYTSAFGEGWGLYAEYLGMEMGFYQDPYSNFGRLTYEMWRAARLVVDTGMHSMGWSRQQAIDFLASNTALSMHNVTTEIDRYISWPGQALSYKLGEITIKRLRVETEQALGNRFDIREFHDVLLSNGSLPLVQLEQQVRRYITEQQQVE</sequence>
<proteinExistence type="predicted"/>
<name>A0ABT9I089_9GAMM</name>
<dbReference type="PANTHER" id="PTHR33361">
    <property type="entry name" value="GLR0591 PROTEIN"/>
    <property type="match status" value="1"/>
</dbReference>
<protein>
    <submittedName>
        <fullName evidence="2">DUF885 domain-containing protein</fullName>
    </submittedName>
</protein>
<dbReference type="InterPro" id="IPR010281">
    <property type="entry name" value="DUF885"/>
</dbReference>
<dbReference type="PANTHER" id="PTHR33361:SF2">
    <property type="entry name" value="DUF885 DOMAIN-CONTAINING PROTEIN"/>
    <property type="match status" value="1"/>
</dbReference>
<gene>
    <name evidence="2" type="ORF">ORJ04_12695</name>
</gene>
<evidence type="ECO:0000313" key="2">
    <source>
        <dbReference type="EMBL" id="MDP5136808.1"/>
    </source>
</evidence>
<comment type="caution">
    <text evidence="2">The sequence shown here is derived from an EMBL/GenBank/DDBJ whole genome shotgun (WGS) entry which is preliminary data.</text>
</comment>
<keyword evidence="1" id="KW-0732">Signal</keyword>
<feature type="signal peptide" evidence="1">
    <location>
        <begin position="1"/>
        <end position="20"/>
    </location>
</feature>
<dbReference type="Proteomes" id="UP001231109">
    <property type="component" value="Unassembled WGS sequence"/>
</dbReference>
<dbReference type="Pfam" id="PF05960">
    <property type="entry name" value="DUF885"/>
    <property type="match status" value="1"/>
</dbReference>
<dbReference type="EMBL" id="JAPJDZ010000031">
    <property type="protein sequence ID" value="MDP5136808.1"/>
    <property type="molecule type" value="Genomic_DNA"/>
</dbReference>
<evidence type="ECO:0000313" key="3">
    <source>
        <dbReference type="Proteomes" id="UP001231109"/>
    </source>
</evidence>
<evidence type="ECO:0000256" key="1">
    <source>
        <dbReference type="SAM" id="SignalP"/>
    </source>
</evidence>
<accession>A0ABT9I089</accession>
<reference evidence="2 3" key="1">
    <citation type="submission" date="2022-11" db="EMBL/GenBank/DDBJ databases">
        <title>Viruses from the air-sea interface of a natural surface slick.</title>
        <authorList>
            <person name="Rahlff J."/>
            <person name="Holmfeldt K."/>
        </authorList>
    </citation>
    <scope>NUCLEOTIDE SEQUENCE [LARGE SCALE GENOMIC DNA]</scope>
    <source>
        <strain evidence="2 3">SMS4</strain>
    </source>
</reference>